<dbReference type="STRING" id="1144275.COCOR_02149"/>
<gene>
    <name evidence="2" type="ordered locus">COCOR_02149</name>
</gene>
<keyword evidence="3" id="KW-1185">Reference proteome</keyword>
<name>H8MKA2_CORCM</name>
<dbReference type="EMBL" id="CP003389">
    <property type="protein sequence ID" value="AFE04512.1"/>
    <property type="molecule type" value="Genomic_DNA"/>
</dbReference>
<feature type="signal peptide" evidence="1">
    <location>
        <begin position="1"/>
        <end position="18"/>
    </location>
</feature>
<dbReference type="AlphaFoldDB" id="H8MKA2"/>
<reference evidence="3" key="2">
    <citation type="submission" date="2012-03" db="EMBL/GenBank/DDBJ databases">
        <title>Genome sequence of the fruiting myxobacterium Corallococcus coralloides DSM 2259.</title>
        <authorList>
            <person name="Huntley S."/>
            <person name="Zhang Y."/>
            <person name="Treuner-Lange A."/>
            <person name="Sensen C.W."/>
            <person name="Sogaard-Andersen L."/>
        </authorList>
    </citation>
    <scope>NUCLEOTIDE SEQUENCE [LARGE SCALE GENOMIC DNA]</scope>
    <source>
        <strain evidence="3">ATCC 25202 / DSM 2259 / NBRC 100086 / M2</strain>
    </source>
</reference>
<evidence type="ECO:0000313" key="2">
    <source>
        <dbReference type="EMBL" id="AFE04512.1"/>
    </source>
</evidence>
<organism evidence="2 3">
    <name type="scientific">Corallococcus coralloides (strain ATCC 25202 / DSM 2259 / NBRC 100086 / M2)</name>
    <name type="common">Myxococcus coralloides</name>
    <dbReference type="NCBI Taxonomy" id="1144275"/>
    <lineage>
        <taxon>Bacteria</taxon>
        <taxon>Pseudomonadati</taxon>
        <taxon>Myxococcota</taxon>
        <taxon>Myxococcia</taxon>
        <taxon>Myxococcales</taxon>
        <taxon>Cystobacterineae</taxon>
        <taxon>Myxococcaceae</taxon>
        <taxon>Corallococcus</taxon>
    </lineage>
</organism>
<evidence type="ECO:0008006" key="4">
    <source>
        <dbReference type="Google" id="ProtNLM"/>
    </source>
</evidence>
<dbReference type="InParanoid" id="H8MKA2"/>
<reference evidence="2 3" key="1">
    <citation type="journal article" date="2012" name="J. Bacteriol.">
        <title>Complete Genome Sequence of the Fruiting Myxobacterium Corallococcus coralloides DSM 2259.</title>
        <authorList>
            <person name="Huntley S."/>
            <person name="Zhang Y."/>
            <person name="Treuner-Lange A."/>
            <person name="Kneip S."/>
            <person name="Sensen C.W."/>
            <person name="Sogaard-Andersen L."/>
        </authorList>
    </citation>
    <scope>NUCLEOTIDE SEQUENCE [LARGE SCALE GENOMIC DNA]</scope>
    <source>
        <strain evidence="3">ATCC 25202 / DSM 2259 / NBRC 100086 / M2</strain>
    </source>
</reference>
<proteinExistence type="predicted"/>
<dbReference type="PROSITE" id="PS51257">
    <property type="entry name" value="PROKAR_LIPOPROTEIN"/>
    <property type="match status" value="1"/>
</dbReference>
<sequence>MQGLKKCFMAAIALLAVACGGSSEQPTPIMRQGEGVLELPLVSTTASGRSYKLVGATFVITGAQSVTLTDTSADTVSVPLIAGDYSISMNGSWHIERTDAPGQTVQATLVSPNPMRFTLAEGEMRPVRFLFKVPGELNTDVGFSVDDGGWISGSFKFGARPPPPPYFPPEYLGFFNELWEKTVPFVISFESVTTTRAEEDSRKLLIIQTSPITLQFGGEHSDILQHQVIPAFRGLPMKFILEAESSQPISYVHMRPVELTSLSGELALQMDLYITELLGLDLDGYPQFPRATSVEGSVGMVLPGNPTFYGNSIHGSIIEGTFSPR</sequence>
<dbReference type="KEGG" id="ccx:COCOR_02149"/>
<keyword evidence="1" id="KW-0732">Signal</keyword>
<dbReference type="Proteomes" id="UP000007587">
    <property type="component" value="Chromosome"/>
</dbReference>
<evidence type="ECO:0000313" key="3">
    <source>
        <dbReference type="Proteomes" id="UP000007587"/>
    </source>
</evidence>
<accession>H8MKA2</accession>
<dbReference type="HOGENOM" id="CLU_896334_0_0_7"/>
<evidence type="ECO:0000256" key="1">
    <source>
        <dbReference type="SAM" id="SignalP"/>
    </source>
</evidence>
<protein>
    <recommendedName>
        <fullName evidence="4">Lipoprotein</fullName>
    </recommendedName>
</protein>
<feature type="chain" id="PRO_5003615538" description="Lipoprotein" evidence="1">
    <location>
        <begin position="19"/>
        <end position="325"/>
    </location>
</feature>